<evidence type="ECO:0000313" key="7">
    <source>
        <dbReference type="Proteomes" id="UP000283732"/>
    </source>
</evidence>
<organism evidence="2 9">
    <name type="scientific">Parabacteroides merdae</name>
    <dbReference type="NCBI Taxonomy" id="46503"/>
    <lineage>
        <taxon>Bacteria</taxon>
        <taxon>Pseudomonadati</taxon>
        <taxon>Bacteroidota</taxon>
        <taxon>Bacteroidia</taxon>
        <taxon>Bacteroidales</taxon>
        <taxon>Tannerellaceae</taxon>
        <taxon>Parabacteroides</taxon>
    </lineage>
</organism>
<dbReference type="Proteomes" id="UP000437446">
    <property type="component" value="Unassembled WGS sequence"/>
</dbReference>
<evidence type="ECO:0000313" key="8">
    <source>
        <dbReference type="Proteomes" id="UP000285173"/>
    </source>
</evidence>
<evidence type="ECO:0000256" key="1">
    <source>
        <dbReference type="SAM" id="Phobius"/>
    </source>
</evidence>
<evidence type="ECO:0000313" key="2">
    <source>
        <dbReference type="EMBL" id="MTU29546.1"/>
    </source>
</evidence>
<reference evidence="6 7" key="1">
    <citation type="submission" date="2018-08" db="EMBL/GenBank/DDBJ databases">
        <title>A genome reference for cultivated species of the human gut microbiota.</title>
        <authorList>
            <person name="Zou Y."/>
            <person name="Xue W."/>
            <person name="Luo G."/>
        </authorList>
    </citation>
    <scope>NUCLEOTIDE SEQUENCE [LARGE SCALE GENOMIC DNA]</scope>
    <source>
        <strain evidence="5 7">AM16-50</strain>
        <strain evidence="4 8">AM50-15</strain>
        <strain evidence="3 6">OM05-11AA</strain>
    </source>
</reference>
<accession>A0A3R5X8N9</accession>
<keyword evidence="1" id="KW-0812">Transmembrane</keyword>
<comment type="caution">
    <text evidence="2">The sequence shown here is derived from an EMBL/GenBank/DDBJ whole genome shotgun (WGS) entry which is preliminary data.</text>
</comment>
<evidence type="ECO:0000313" key="9">
    <source>
        <dbReference type="Proteomes" id="UP000437446"/>
    </source>
</evidence>
<keyword evidence="1" id="KW-1133">Transmembrane helix</keyword>
<dbReference type="EMBL" id="QRKC01000002">
    <property type="protein sequence ID" value="RHH78581.1"/>
    <property type="molecule type" value="Genomic_DNA"/>
</dbReference>
<keyword evidence="1" id="KW-0472">Membrane</keyword>
<name>A0A3R5X8N9_9BACT</name>
<feature type="transmembrane region" description="Helical" evidence="1">
    <location>
        <begin position="12"/>
        <end position="33"/>
    </location>
</feature>
<dbReference type="Proteomes" id="UP000261088">
    <property type="component" value="Unassembled WGS sequence"/>
</dbReference>
<evidence type="ECO:0000313" key="3">
    <source>
        <dbReference type="EMBL" id="RGN54293.1"/>
    </source>
</evidence>
<evidence type="ECO:0000313" key="5">
    <source>
        <dbReference type="EMBL" id="RHH78581.1"/>
    </source>
</evidence>
<dbReference type="EMBL" id="QSUP01000001">
    <property type="protein sequence ID" value="RGN54293.1"/>
    <property type="molecule type" value="Genomic_DNA"/>
</dbReference>
<evidence type="ECO:0000313" key="4">
    <source>
        <dbReference type="EMBL" id="RGZ44946.1"/>
    </source>
</evidence>
<gene>
    <name evidence="5" type="ORF">DW191_07920</name>
    <name evidence="4" type="ORF">DW986_15625</name>
    <name evidence="3" type="ORF">DXB61_01070</name>
    <name evidence="2" type="ORF">GMD66_10045</name>
</gene>
<evidence type="ECO:0000313" key="6">
    <source>
        <dbReference type="Proteomes" id="UP000261088"/>
    </source>
</evidence>
<reference evidence="2 9" key="2">
    <citation type="journal article" date="2019" name="Nat. Med.">
        <title>A library of human gut bacterial isolates paired with longitudinal multiomics data enables mechanistic microbiome research.</title>
        <authorList>
            <person name="Poyet M."/>
            <person name="Groussin M."/>
            <person name="Gibbons S.M."/>
            <person name="Avila-Pacheco J."/>
            <person name="Jiang X."/>
            <person name="Kearney S.M."/>
            <person name="Perrotta A.R."/>
            <person name="Berdy B."/>
            <person name="Zhao S."/>
            <person name="Lieberman T.D."/>
            <person name="Swanson P.K."/>
            <person name="Smith M."/>
            <person name="Roesemann S."/>
            <person name="Alexander J.E."/>
            <person name="Rich S.A."/>
            <person name="Livny J."/>
            <person name="Vlamakis H."/>
            <person name="Clish C."/>
            <person name="Bullock K."/>
            <person name="Deik A."/>
            <person name="Scott J."/>
            <person name="Pierce K.A."/>
            <person name="Xavier R.J."/>
            <person name="Alm E.J."/>
        </authorList>
    </citation>
    <scope>NUCLEOTIDE SEQUENCE [LARGE SCALE GENOMIC DNA]</scope>
    <source>
        <strain evidence="2 9">BIOML-A25</strain>
    </source>
</reference>
<dbReference type="EMBL" id="QSEF01000024">
    <property type="protein sequence ID" value="RGZ44946.1"/>
    <property type="molecule type" value="Genomic_DNA"/>
</dbReference>
<protein>
    <submittedName>
        <fullName evidence="2">LapA family protein</fullName>
    </submittedName>
</protein>
<dbReference type="Proteomes" id="UP000283732">
    <property type="component" value="Unassembled WGS sequence"/>
</dbReference>
<dbReference type="Proteomes" id="UP000285173">
    <property type="component" value="Unassembled WGS sequence"/>
</dbReference>
<dbReference type="RefSeq" id="WP_122121014.1">
    <property type="nucleotide sequence ID" value="NZ_DAWDXW010000007.1"/>
</dbReference>
<sequence length="146" mass="16752">MLSLFISTLEMMGLTFVIGFFVAAVIKGIAFWADSLEYHHSHTAELAQFNKINKVRVKIGELLGLVPPEGTEQLNDEREDFARGENPDLTNMKPGGYYHGVSHGVSQLNLIDYYYPRDTRFMYLKKKEQIMKKRNPTKNKPLSPEE</sequence>
<dbReference type="AlphaFoldDB" id="A0A3R5X8N9"/>
<proteinExistence type="predicted"/>
<dbReference type="EMBL" id="WNCR01000003">
    <property type="protein sequence ID" value="MTU29546.1"/>
    <property type="molecule type" value="Genomic_DNA"/>
</dbReference>